<keyword evidence="1" id="KW-0812">Transmembrane</keyword>
<keyword evidence="1" id="KW-1133">Transmembrane helix</keyword>
<keyword evidence="3" id="KW-1185">Reference proteome</keyword>
<proteinExistence type="predicted"/>
<evidence type="ECO:0000313" key="3">
    <source>
        <dbReference type="Proteomes" id="UP000295292"/>
    </source>
</evidence>
<keyword evidence="1" id="KW-0472">Membrane</keyword>
<name>A0A4V6PXF5_9SPHI</name>
<dbReference type="Pfam" id="PF04341">
    <property type="entry name" value="DUF485"/>
    <property type="match status" value="1"/>
</dbReference>
<dbReference type="AlphaFoldDB" id="A0A4V6PXF5"/>
<accession>A0A4V6PXF5</accession>
<dbReference type="InterPro" id="IPR007436">
    <property type="entry name" value="DUF485"/>
</dbReference>
<evidence type="ECO:0000313" key="2">
    <source>
        <dbReference type="EMBL" id="TDQ78258.1"/>
    </source>
</evidence>
<gene>
    <name evidence="2" type="ORF">CLV99_2238</name>
</gene>
<dbReference type="RefSeq" id="WP_133584495.1">
    <property type="nucleotide sequence ID" value="NZ_SNYV01000013.1"/>
</dbReference>
<sequence length="98" mass="11235">MHVNNTAEEKEIVTQQKSKLGVRLFFIYLICYAGFVFLGVFKYELLASTVFWGLNLALTYGIGLIIFAVILGIVYNYYCTKYEDQAEKTENLTEGENK</sequence>
<comment type="caution">
    <text evidence="2">The sequence shown here is derived from an EMBL/GenBank/DDBJ whole genome shotgun (WGS) entry which is preliminary data.</text>
</comment>
<dbReference type="OrthoDB" id="5421115at2"/>
<feature type="transmembrane region" description="Helical" evidence="1">
    <location>
        <begin position="20"/>
        <end position="41"/>
    </location>
</feature>
<reference evidence="2 3" key="1">
    <citation type="submission" date="2019-03" db="EMBL/GenBank/DDBJ databases">
        <title>Genomic Encyclopedia of Archaeal and Bacterial Type Strains, Phase II (KMG-II): from individual species to whole genera.</title>
        <authorList>
            <person name="Goeker M."/>
        </authorList>
    </citation>
    <scope>NUCLEOTIDE SEQUENCE [LARGE SCALE GENOMIC DNA]</scope>
    <source>
        <strain evidence="2 3">DSM 28353</strain>
    </source>
</reference>
<feature type="transmembrane region" description="Helical" evidence="1">
    <location>
        <begin position="53"/>
        <end position="78"/>
    </location>
</feature>
<organism evidence="2 3">
    <name type="scientific">Sphingobacterium yanglingense</name>
    <dbReference type="NCBI Taxonomy" id="1437280"/>
    <lineage>
        <taxon>Bacteria</taxon>
        <taxon>Pseudomonadati</taxon>
        <taxon>Bacteroidota</taxon>
        <taxon>Sphingobacteriia</taxon>
        <taxon>Sphingobacteriales</taxon>
        <taxon>Sphingobacteriaceae</taxon>
        <taxon>Sphingobacterium</taxon>
    </lineage>
</organism>
<dbReference type="EMBL" id="SNYV01000013">
    <property type="protein sequence ID" value="TDQ78258.1"/>
    <property type="molecule type" value="Genomic_DNA"/>
</dbReference>
<evidence type="ECO:0000256" key="1">
    <source>
        <dbReference type="SAM" id="Phobius"/>
    </source>
</evidence>
<protein>
    <submittedName>
        <fullName evidence="2">Uncharacterized protein DUF485</fullName>
    </submittedName>
</protein>
<dbReference type="Proteomes" id="UP000295292">
    <property type="component" value="Unassembled WGS sequence"/>
</dbReference>